<dbReference type="Pfam" id="PF07645">
    <property type="entry name" value="EGF_CA"/>
    <property type="match status" value="3"/>
</dbReference>
<dbReference type="OrthoDB" id="5953235at2759"/>
<name>A0A6P8HPM7_ACTTE</name>
<keyword evidence="6" id="KW-0325">Glycoprotein</keyword>
<feature type="disulfide bond" evidence="7">
    <location>
        <begin position="92"/>
        <end position="101"/>
    </location>
</feature>
<evidence type="ECO:0000256" key="9">
    <source>
        <dbReference type="SAM" id="Phobius"/>
    </source>
</evidence>
<keyword evidence="9" id="KW-0472">Membrane</keyword>
<evidence type="ECO:0000259" key="10">
    <source>
        <dbReference type="PROSITE" id="PS50026"/>
    </source>
</evidence>
<dbReference type="GO" id="GO:0007219">
    <property type="term" value="P:Notch signaling pathway"/>
    <property type="evidence" value="ECO:0007669"/>
    <property type="project" value="TreeGrafter"/>
</dbReference>
<keyword evidence="9" id="KW-0812">Transmembrane</keyword>
<accession>A0A6P8HPM7</accession>
<dbReference type="PROSITE" id="PS00022">
    <property type="entry name" value="EGF_1"/>
    <property type="match status" value="3"/>
</dbReference>
<dbReference type="InterPro" id="IPR000742">
    <property type="entry name" value="EGF"/>
</dbReference>
<evidence type="ECO:0000256" key="1">
    <source>
        <dbReference type="ARBA" id="ARBA00006373"/>
    </source>
</evidence>
<feature type="disulfide bond" evidence="7">
    <location>
        <begin position="54"/>
        <end position="63"/>
    </location>
</feature>
<protein>
    <submittedName>
        <fullName evidence="12">Neurogenic locus protein delta-like</fullName>
    </submittedName>
</protein>
<feature type="transmembrane region" description="Helical" evidence="9">
    <location>
        <begin position="118"/>
        <end position="138"/>
    </location>
</feature>
<evidence type="ECO:0000256" key="7">
    <source>
        <dbReference type="PROSITE-ProRule" id="PRU00076"/>
    </source>
</evidence>
<evidence type="ECO:0000256" key="2">
    <source>
        <dbReference type="ARBA" id="ARBA00022536"/>
    </source>
</evidence>
<feature type="domain" description="EGF-like" evidence="10">
    <location>
        <begin position="66"/>
        <end position="102"/>
    </location>
</feature>
<reference evidence="12" key="1">
    <citation type="submission" date="2025-08" db="UniProtKB">
        <authorList>
            <consortium name="RefSeq"/>
        </authorList>
    </citation>
    <scope>IDENTIFICATION</scope>
    <source>
        <tissue evidence="12">Tentacle</tissue>
    </source>
</reference>
<dbReference type="InterPro" id="IPR018097">
    <property type="entry name" value="EGF_Ca-bd_CS"/>
</dbReference>
<comment type="caution">
    <text evidence="7">Lacks conserved residue(s) required for the propagation of feature annotation.</text>
</comment>
<dbReference type="SMART" id="SM00181">
    <property type="entry name" value="EGF"/>
    <property type="match status" value="3"/>
</dbReference>
<dbReference type="KEGG" id="aten:116291556"/>
<keyword evidence="5 7" id="KW-1015">Disulfide bond</keyword>
<gene>
    <name evidence="12" type="primary">LOC116291556</name>
</gene>
<dbReference type="InterPro" id="IPR049883">
    <property type="entry name" value="NOTCH1_EGF-like"/>
</dbReference>
<proteinExistence type="inferred from homology"/>
<dbReference type="FunFam" id="2.10.25.10:FF:000173">
    <property type="entry name" value="Neurogenic locus notch protein 2"/>
    <property type="match status" value="1"/>
</dbReference>
<feature type="domain" description="EGF-like" evidence="10">
    <location>
        <begin position="28"/>
        <end position="64"/>
    </location>
</feature>
<evidence type="ECO:0000256" key="5">
    <source>
        <dbReference type="ARBA" id="ARBA00023157"/>
    </source>
</evidence>
<dbReference type="GeneID" id="116291556"/>
<dbReference type="GO" id="GO:0005509">
    <property type="term" value="F:calcium ion binding"/>
    <property type="evidence" value="ECO:0007669"/>
    <property type="project" value="InterPro"/>
</dbReference>
<evidence type="ECO:0000256" key="6">
    <source>
        <dbReference type="ARBA" id="ARBA00023180"/>
    </source>
</evidence>
<evidence type="ECO:0000256" key="4">
    <source>
        <dbReference type="ARBA" id="ARBA00022737"/>
    </source>
</evidence>
<evidence type="ECO:0000256" key="3">
    <source>
        <dbReference type="ARBA" id="ARBA00022729"/>
    </source>
</evidence>
<organism evidence="11 12">
    <name type="scientific">Actinia tenebrosa</name>
    <name type="common">Australian red waratah sea anemone</name>
    <dbReference type="NCBI Taxonomy" id="6105"/>
    <lineage>
        <taxon>Eukaryota</taxon>
        <taxon>Metazoa</taxon>
        <taxon>Cnidaria</taxon>
        <taxon>Anthozoa</taxon>
        <taxon>Hexacorallia</taxon>
        <taxon>Actiniaria</taxon>
        <taxon>Actiniidae</taxon>
        <taxon>Actinia</taxon>
    </lineage>
</organism>
<dbReference type="CDD" id="cd00054">
    <property type="entry name" value="EGF_CA"/>
    <property type="match status" value="2"/>
</dbReference>
<dbReference type="RefSeq" id="XP_031554592.1">
    <property type="nucleotide sequence ID" value="XM_031698732.1"/>
</dbReference>
<dbReference type="PROSITE" id="PS01186">
    <property type="entry name" value="EGF_2"/>
    <property type="match status" value="2"/>
</dbReference>
<dbReference type="PANTHER" id="PTHR12916">
    <property type="entry name" value="CYTOCHROME C OXIDASE POLYPEPTIDE VIC-2"/>
    <property type="match status" value="1"/>
</dbReference>
<evidence type="ECO:0000313" key="11">
    <source>
        <dbReference type="Proteomes" id="UP000515163"/>
    </source>
</evidence>
<dbReference type="SMART" id="SM00179">
    <property type="entry name" value="EGF_CA"/>
    <property type="match status" value="3"/>
</dbReference>
<dbReference type="GO" id="GO:0005112">
    <property type="term" value="F:Notch binding"/>
    <property type="evidence" value="ECO:0007669"/>
    <property type="project" value="TreeGrafter"/>
</dbReference>
<dbReference type="PROSITE" id="PS00010">
    <property type="entry name" value="ASX_HYDROXYL"/>
    <property type="match status" value="3"/>
</dbReference>
<dbReference type="PROSITE" id="PS50026">
    <property type="entry name" value="EGF_3"/>
    <property type="match status" value="2"/>
</dbReference>
<dbReference type="Proteomes" id="UP000515163">
    <property type="component" value="Unplaced"/>
</dbReference>
<dbReference type="InterPro" id="IPR001881">
    <property type="entry name" value="EGF-like_Ca-bd_dom"/>
</dbReference>
<dbReference type="InParanoid" id="A0A6P8HPM7"/>
<evidence type="ECO:0000313" key="12">
    <source>
        <dbReference type="RefSeq" id="XP_031554592.1"/>
    </source>
</evidence>
<dbReference type="SUPFAM" id="SSF57196">
    <property type="entry name" value="EGF/Laminin"/>
    <property type="match status" value="3"/>
</dbReference>
<dbReference type="Gene3D" id="2.10.25.10">
    <property type="entry name" value="Laminin"/>
    <property type="match status" value="3"/>
</dbReference>
<dbReference type="PROSITE" id="PS01187">
    <property type="entry name" value="EGF_CA"/>
    <property type="match status" value="1"/>
</dbReference>
<keyword evidence="9" id="KW-1133">Transmembrane helix</keyword>
<keyword evidence="11" id="KW-1185">Reference proteome</keyword>
<keyword evidence="4" id="KW-0677">Repeat</keyword>
<dbReference type="PANTHER" id="PTHR12916:SF4">
    <property type="entry name" value="UNINFLATABLE, ISOFORM C"/>
    <property type="match status" value="1"/>
</dbReference>
<dbReference type="FunFam" id="2.10.25.10:FF:000125">
    <property type="entry name" value="Neurogenic locus notch protein-like"/>
    <property type="match status" value="1"/>
</dbReference>
<keyword evidence="3" id="KW-0732">Signal</keyword>
<dbReference type="InterPro" id="IPR000152">
    <property type="entry name" value="EGF-type_Asp/Asn_hydroxyl_site"/>
</dbReference>
<sequence length="318" mass="35637">MWMTCTNAIGNYSCACAVGWQGENCDQDIDECFLNQCRGYAVCNNTIGNYSCACVKGWQGENCDQDVDECLTNPCLNEGTCVNVDGNYICSCKGSWKGRHCDQQELESRANKLADTQVYLTSLPFVISVFGIAILIVWRKYRKMRDPKSGDQLGDDNKKALSLDDFPEELVHQEYGGFLPADPWNSDEGLENSYFAGRYLGYAPIDQTASDDDFSMDSFTEDIVLWDRQSLERMQGNMYQTAEDPEMEDETQNAGASRTGMQIPLEHEEESGSLEAINQQERTIGDTMSEDETLAGSFVLGKVRVLEAAFEKRGLKRD</sequence>
<evidence type="ECO:0000256" key="8">
    <source>
        <dbReference type="SAM" id="MobiDB-lite"/>
    </source>
</evidence>
<comment type="similarity">
    <text evidence="1">Belongs to the EGF domain peptide family.</text>
</comment>
<dbReference type="AlphaFoldDB" id="A0A6P8HPM7"/>
<keyword evidence="2 7" id="KW-0245">EGF-like domain</keyword>
<feature type="region of interest" description="Disordered" evidence="8">
    <location>
        <begin position="267"/>
        <end position="290"/>
    </location>
</feature>